<sequence length="246" mass="27389">MTTFDTTKMVASCKCTFIVWSVSEARYHTVLELQEILASSKPSASSLFSDFVQALKRAYFLYAQGYEAIQIVQINASSLIRTVQIGSEDGHGSLIPVWQGPAGGSDNWLCMAEIGPLLGVDPRYVQKSEWLACGSVPSFRYSSAWPIIDGKLFFGEETGEDLVDLFTCVCGHPPDYIRQHENSGRYEYNWESGRFLETDWWRNRNSSVQQSGLASSRVGLGVAASRFAHPTIFGHTGYLRGMIVMD</sequence>
<protein>
    <submittedName>
        <fullName evidence="1">Uncharacterized protein</fullName>
    </submittedName>
</protein>
<name>A0A6A5SIQ3_9PLEO</name>
<evidence type="ECO:0000313" key="2">
    <source>
        <dbReference type="Proteomes" id="UP000800038"/>
    </source>
</evidence>
<proteinExistence type="predicted"/>
<accession>A0A6A5SIQ3</accession>
<organism evidence="1 2">
    <name type="scientific">Clathrospora elynae</name>
    <dbReference type="NCBI Taxonomy" id="706981"/>
    <lineage>
        <taxon>Eukaryota</taxon>
        <taxon>Fungi</taxon>
        <taxon>Dikarya</taxon>
        <taxon>Ascomycota</taxon>
        <taxon>Pezizomycotina</taxon>
        <taxon>Dothideomycetes</taxon>
        <taxon>Pleosporomycetidae</taxon>
        <taxon>Pleosporales</taxon>
        <taxon>Diademaceae</taxon>
        <taxon>Clathrospora</taxon>
    </lineage>
</organism>
<gene>
    <name evidence="1" type="ORF">EJ02DRAFT_423865</name>
</gene>
<reference evidence="1" key="1">
    <citation type="journal article" date="2020" name="Stud. Mycol.">
        <title>101 Dothideomycetes genomes: a test case for predicting lifestyles and emergence of pathogens.</title>
        <authorList>
            <person name="Haridas S."/>
            <person name="Albert R."/>
            <person name="Binder M."/>
            <person name="Bloem J."/>
            <person name="Labutti K."/>
            <person name="Salamov A."/>
            <person name="Andreopoulos B."/>
            <person name="Baker S."/>
            <person name="Barry K."/>
            <person name="Bills G."/>
            <person name="Bluhm B."/>
            <person name="Cannon C."/>
            <person name="Castanera R."/>
            <person name="Culley D."/>
            <person name="Daum C."/>
            <person name="Ezra D."/>
            <person name="Gonzalez J."/>
            <person name="Henrissat B."/>
            <person name="Kuo A."/>
            <person name="Liang C."/>
            <person name="Lipzen A."/>
            <person name="Lutzoni F."/>
            <person name="Magnuson J."/>
            <person name="Mondo S."/>
            <person name="Nolan M."/>
            <person name="Ohm R."/>
            <person name="Pangilinan J."/>
            <person name="Park H.-J."/>
            <person name="Ramirez L."/>
            <person name="Alfaro M."/>
            <person name="Sun H."/>
            <person name="Tritt A."/>
            <person name="Yoshinaga Y."/>
            <person name="Zwiers L.-H."/>
            <person name="Turgeon B."/>
            <person name="Goodwin S."/>
            <person name="Spatafora J."/>
            <person name="Crous P."/>
            <person name="Grigoriev I."/>
        </authorList>
    </citation>
    <scope>NUCLEOTIDE SEQUENCE</scope>
    <source>
        <strain evidence="1">CBS 161.51</strain>
    </source>
</reference>
<evidence type="ECO:0000313" key="1">
    <source>
        <dbReference type="EMBL" id="KAF1940525.1"/>
    </source>
</evidence>
<dbReference type="OrthoDB" id="3669542at2759"/>
<dbReference type="EMBL" id="ML976061">
    <property type="protein sequence ID" value="KAF1940525.1"/>
    <property type="molecule type" value="Genomic_DNA"/>
</dbReference>
<dbReference type="Proteomes" id="UP000800038">
    <property type="component" value="Unassembled WGS sequence"/>
</dbReference>
<dbReference type="AlphaFoldDB" id="A0A6A5SIQ3"/>
<keyword evidence="2" id="KW-1185">Reference proteome</keyword>